<dbReference type="AlphaFoldDB" id="A0A6G0TUC8"/>
<evidence type="ECO:0000313" key="1">
    <source>
        <dbReference type="EMBL" id="KAE9538229.1"/>
    </source>
</evidence>
<dbReference type="EMBL" id="VYZN01000017">
    <property type="protein sequence ID" value="KAE9538229.1"/>
    <property type="molecule type" value="Genomic_DNA"/>
</dbReference>
<sequence length="232" mass="26938">MYISNPAGPFKAPSRCHISYTSTIIIDSLSILYTHHSEVLNFPRVFLYLGIWVLKSIVLSGDKIKKSHGAKLNEMKKGTKNSVIIGYCGLLRPTIRPNLNKISISLKSKYLNKTLFWKTRKRINHQSKSIGTKRMCDRIVVEENHIRFNSVQLSYVQNLSPFCNRLDKLFIEQIQIAGQKHNITVKLVFQEKREKHRQRLEFYVYPIPSNTSNNITSDDFPEGISVMYRKHI</sequence>
<keyword evidence="2" id="KW-1185">Reference proteome</keyword>
<dbReference type="Proteomes" id="UP000475862">
    <property type="component" value="Unassembled WGS sequence"/>
</dbReference>
<protein>
    <submittedName>
        <fullName evidence="1">Uncharacterized protein</fullName>
    </submittedName>
</protein>
<gene>
    <name evidence="1" type="ORF">AGLY_006201</name>
</gene>
<organism evidence="1 2">
    <name type="scientific">Aphis glycines</name>
    <name type="common">Soybean aphid</name>
    <dbReference type="NCBI Taxonomy" id="307491"/>
    <lineage>
        <taxon>Eukaryota</taxon>
        <taxon>Metazoa</taxon>
        <taxon>Ecdysozoa</taxon>
        <taxon>Arthropoda</taxon>
        <taxon>Hexapoda</taxon>
        <taxon>Insecta</taxon>
        <taxon>Pterygota</taxon>
        <taxon>Neoptera</taxon>
        <taxon>Paraneoptera</taxon>
        <taxon>Hemiptera</taxon>
        <taxon>Sternorrhyncha</taxon>
        <taxon>Aphidomorpha</taxon>
        <taxon>Aphidoidea</taxon>
        <taxon>Aphididae</taxon>
        <taxon>Aphidini</taxon>
        <taxon>Aphis</taxon>
        <taxon>Aphis</taxon>
    </lineage>
</organism>
<accession>A0A6G0TUC8</accession>
<reference evidence="1 2" key="1">
    <citation type="submission" date="2019-08" db="EMBL/GenBank/DDBJ databases">
        <title>The genome of the soybean aphid Biotype 1, its phylome, world population structure and adaptation to the North American continent.</title>
        <authorList>
            <person name="Giordano R."/>
            <person name="Donthu R.K."/>
            <person name="Hernandez A.G."/>
            <person name="Wright C.L."/>
            <person name="Zimin A.V."/>
        </authorList>
    </citation>
    <scope>NUCLEOTIDE SEQUENCE [LARGE SCALE GENOMIC DNA]</scope>
    <source>
        <tissue evidence="1">Whole aphids</tissue>
    </source>
</reference>
<evidence type="ECO:0000313" key="2">
    <source>
        <dbReference type="Proteomes" id="UP000475862"/>
    </source>
</evidence>
<proteinExistence type="predicted"/>
<comment type="caution">
    <text evidence="1">The sequence shown here is derived from an EMBL/GenBank/DDBJ whole genome shotgun (WGS) entry which is preliminary data.</text>
</comment>
<name>A0A6G0TUC8_APHGL</name>